<dbReference type="Pfam" id="PF14905">
    <property type="entry name" value="OMP_b-brl_3"/>
    <property type="match status" value="1"/>
</dbReference>
<keyword evidence="6 7" id="KW-0998">Cell outer membrane</keyword>
<feature type="domain" description="Outer membrane protein beta-barrel" evidence="9">
    <location>
        <begin position="684"/>
        <end position="784"/>
    </location>
</feature>
<dbReference type="InterPro" id="IPR036942">
    <property type="entry name" value="Beta-barrel_TonB_sf"/>
</dbReference>
<sequence length="1034" mass="112707">MLFCYLTNTIAAEKNNLAKKDSEITQNTVSGVVSDSNGPLSGVSVNVVGTNVSVQSSTDGAYSIAAALGSKLRFTSIGYNSKEINVAGNVLNVTLDADDANIDEVVVTALGIQREKKSLGYAVQDIKGDELMKNKNPNLINSLNGKIAGLNITNSGGSPGASASIIIRGGTSLERDNQPLFVIDGMPMDNSTGVGDMSAFDGNTNISTTNGNRAMDINPEDIESISVLKGPTAAALYGIRAAAGAIVITTKKGKDGVASIGVNSRFGSNWVNRLPESQKRYKQGTNLDGAGVDLSTYTSWGDEFAPGETVYNNLEDFFKTGYTYDNSFNVAGGNPNGNFYLSGAHLKQTGIVPTTDYGRTNFRFNGEQKVGIFKFGATAAYSESKTTKTLTGTGLWGSGGNGYMESIIAWPQSVNMRDWQNVDGSQKLLFTNGSTPVEVLGNAIDNPYWTINMNPQNDKTNRFLGTFYTNAKFTDWLDFTYRLGVDNYTSTYTSKISSGSAVNEVYQNGMLSQNVRQYNFISNNFLLNANKRFADQWDVNFLLGASTEDIQGKSTAIKAQNFVVPGFYSFNNANQEDKFAFDNVSNVRRLGVFGDVKVGFRDIAYVGVTARNDWSSTLPLHSRSFMYMSYSASLIFTELFEKNDILSYGKLRASWAGVGKDAEPYKTNSYLDPVELTIGGGYKNSWTLGNPNLIPENTESFELGTDLKFFRNKLGIEFTYYNNRSVDQILSPRVDNATGGIFQTVNAGILQNKGVELTVNFSPIKKQDFSWDVMLNASHNKGIVKELPGGLAILYVTDVQVADGKAASYNNGDFMAISGKDWTKNEDGKYILNWNTGLPTVNQDATVHVGNREPQFLGGLNNSFTYKNWNLSFLLDFRKGGDVFNATNVLMTQYGLAKQTESRGNTVELTGVALNPATNQYEDVTKQITANEEFYTRYYINKTSNFIEEVNWLRLRSVDLSYNLSPDLLAKTKIFKGATINFNATNLFLITNYSGMDPETSAAGAGVIGSGSVGIDYAGVPNTKGFTFGVNLKF</sequence>
<dbReference type="Gene3D" id="2.60.40.1120">
    <property type="entry name" value="Carboxypeptidase-like, regulatory domain"/>
    <property type="match status" value="1"/>
</dbReference>
<comment type="similarity">
    <text evidence="7">Belongs to the TonB-dependent receptor family.</text>
</comment>
<evidence type="ECO:0000259" key="8">
    <source>
        <dbReference type="Pfam" id="PF07715"/>
    </source>
</evidence>
<keyword evidence="11" id="KW-1185">Reference proteome</keyword>
<dbReference type="InterPro" id="IPR008969">
    <property type="entry name" value="CarboxyPept-like_regulatory"/>
</dbReference>
<reference evidence="10" key="1">
    <citation type="submission" date="2018-02" db="EMBL/GenBank/DDBJ databases">
        <authorList>
            <person name="Vasarhelyi B.M."/>
            <person name="Deshmukh S."/>
            <person name="Balint B."/>
            <person name="Kukolya J."/>
        </authorList>
    </citation>
    <scope>NUCLEOTIDE SEQUENCE</scope>
    <source>
        <strain evidence="10">KB22</strain>
    </source>
</reference>
<evidence type="ECO:0000256" key="1">
    <source>
        <dbReference type="ARBA" id="ARBA00004571"/>
    </source>
</evidence>
<dbReference type="GO" id="GO:0009279">
    <property type="term" value="C:cell outer membrane"/>
    <property type="evidence" value="ECO:0007669"/>
    <property type="project" value="UniProtKB-SubCell"/>
</dbReference>
<evidence type="ECO:0000313" key="10">
    <source>
        <dbReference type="EMBL" id="MBE8713077.1"/>
    </source>
</evidence>
<dbReference type="AlphaFoldDB" id="A0A928UUQ5"/>
<accession>A0A928UUQ5</accession>
<gene>
    <name evidence="10" type="ORF">C4F49_05240</name>
</gene>
<dbReference type="InterPro" id="IPR039426">
    <property type="entry name" value="TonB-dep_rcpt-like"/>
</dbReference>
<dbReference type="Proteomes" id="UP000616201">
    <property type="component" value="Unassembled WGS sequence"/>
</dbReference>
<dbReference type="Pfam" id="PF13715">
    <property type="entry name" value="CarbopepD_reg_2"/>
    <property type="match status" value="1"/>
</dbReference>
<proteinExistence type="inferred from homology"/>
<dbReference type="Gene3D" id="2.170.130.10">
    <property type="entry name" value="TonB-dependent receptor, plug domain"/>
    <property type="match status" value="1"/>
</dbReference>
<dbReference type="InterPro" id="IPR012910">
    <property type="entry name" value="Plug_dom"/>
</dbReference>
<evidence type="ECO:0000256" key="7">
    <source>
        <dbReference type="PROSITE-ProRule" id="PRU01360"/>
    </source>
</evidence>
<keyword evidence="2 7" id="KW-0813">Transport</keyword>
<dbReference type="SUPFAM" id="SSF56935">
    <property type="entry name" value="Porins"/>
    <property type="match status" value="1"/>
</dbReference>
<evidence type="ECO:0000256" key="5">
    <source>
        <dbReference type="ARBA" id="ARBA00023136"/>
    </source>
</evidence>
<evidence type="ECO:0000259" key="9">
    <source>
        <dbReference type="Pfam" id="PF14905"/>
    </source>
</evidence>
<dbReference type="InterPro" id="IPR023996">
    <property type="entry name" value="TonB-dep_OMP_SusC/RagA"/>
</dbReference>
<name>A0A928UUQ5_9SPHI</name>
<evidence type="ECO:0000256" key="3">
    <source>
        <dbReference type="ARBA" id="ARBA00022452"/>
    </source>
</evidence>
<keyword evidence="4 7" id="KW-0812">Transmembrane</keyword>
<dbReference type="NCBIfam" id="TIGR04057">
    <property type="entry name" value="SusC_RagA_signa"/>
    <property type="match status" value="1"/>
</dbReference>
<evidence type="ECO:0000256" key="2">
    <source>
        <dbReference type="ARBA" id="ARBA00022448"/>
    </source>
</evidence>
<evidence type="ECO:0000256" key="6">
    <source>
        <dbReference type="ARBA" id="ARBA00023237"/>
    </source>
</evidence>
<dbReference type="Gene3D" id="2.40.170.20">
    <property type="entry name" value="TonB-dependent receptor, beta-barrel domain"/>
    <property type="match status" value="1"/>
</dbReference>
<dbReference type="InterPro" id="IPR037066">
    <property type="entry name" value="Plug_dom_sf"/>
</dbReference>
<comment type="caution">
    <text evidence="10">The sequence shown here is derived from an EMBL/GenBank/DDBJ whole genome shotgun (WGS) entry which is preliminary data.</text>
</comment>
<feature type="domain" description="TonB-dependent receptor plug" evidence="8">
    <location>
        <begin position="116"/>
        <end position="245"/>
    </location>
</feature>
<evidence type="ECO:0000256" key="4">
    <source>
        <dbReference type="ARBA" id="ARBA00022692"/>
    </source>
</evidence>
<comment type="subcellular location">
    <subcellularLocation>
        <location evidence="1 7">Cell outer membrane</location>
        <topology evidence="1 7">Multi-pass membrane protein</topology>
    </subcellularLocation>
</comment>
<dbReference type="InterPro" id="IPR041700">
    <property type="entry name" value="OMP_b-brl_3"/>
</dbReference>
<organism evidence="10 11">
    <name type="scientific">Sphingobacterium hungaricum</name>
    <dbReference type="NCBI Taxonomy" id="2082723"/>
    <lineage>
        <taxon>Bacteria</taxon>
        <taxon>Pseudomonadati</taxon>
        <taxon>Bacteroidota</taxon>
        <taxon>Sphingobacteriia</taxon>
        <taxon>Sphingobacteriales</taxon>
        <taxon>Sphingobacteriaceae</taxon>
        <taxon>Sphingobacterium</taxon>
    </lineage>
</organism>
<keyword evidence="3 7" id="KW-1134">Transmembrane beta strand</keyword>
<dbReference type="Pfam" id="PF07715">
    <property type="entry name" value="Plug"/>
    <property type="match status" value="1"/>
</dbReference>
<dbReference type="InterPro" id="IPR023997">
    <property type="entry name" value="TonB-dep_OMP_SusC/RagA_CS"/>
</dbReference>
<dbReference type="SUPFAM" id="SSF49464">
    <property type="entry name" value="Carboxypeptidase regulatory domain-like"/>
    <property type="match status" value="1"/>
</dbReference>
<keyword evidence="5 7" id="KW-0472">Membrane</keyword>
<evidence type="ECO:0000313" key="11">
    <source>
        <dbReference type="Proteomes" id="UP000616201"/>
    </source>
</evidence>
<dbReference type="PROSITE" id="PS52016">
    <property type="entry name" value="TONB_DEPENDENT_REC_3"/>
    <property type="match status" value="1"/>
</dbReference>
<protein>
    <submittedName>
        <fullName evidence="10">SusC/RagA family TonB-linked outer membrane protein</fullName>
    </submittedName>
</protein>
<dbReference type="EMBL" id="PRDK01000003">
    <property type="protein sequence ID" value="MBE8713077.1"/>
    <property type="molecule type" value="Genomic_DNA"/>
</dbReference>
<dbReference type="NCBIfam" id="TIGR04056">
    <property type="entry name" value="OMP_RagA_SusC"/>
    <property type="match status" value="1"/>
</dbReference>